<accession>K9YWW1</accession>
<protein>
    <submittedName>
        <fullName evidence="2">TIGR02646 family protein</fullName>
    </submittedName>
</protein>
<dbReference type="AlphaFoldDB" id="K9YWW1"/>
<evidence type="ECO:0000256" key="1">
    <source>
        <dbReference type="SAM" id="MobiDB-lite"/>
    </source>
</evidence>
<evidence type="ECO:0000313" key="2">
    <source>
        <dbReference type="EMBL" id="AFZ50598.1"/>
    </source>
</evidence>
<organism evidence="2 3">
    <name type="scientific">Dactylococcopsis salina (strain PCC 8305)</name>
    <name type="common">Myxobactron salinum</name>
    <dbReference type="NCBI Taxonomy" id="13035"/>
    <lineage>
        <taxon>Bacteria</taxon>
        <taxon>Bacillati</taxon>
        <taxon>Cyanobacteriota</taxon>
        <taxon>Cyanophyceae</taxon>
        <taxon>Nodosilineales</taxon>
        <taxon>Cymatolegaceae</taxon>
        <taxon>Dactylococcopsis</taxon>
    </lineage>
</organism>
<dbReference type="Proteomes" id="UP000010482">
    <property type="component" value="Chromosome"/>
</dbReference>
<dbReference type="OrthoDB" id="8617719at2"/>
<dbReference type="Gene3D" id="1.10.30.50">
    <property type="match status" value="1"/>
</dbReference>
<proteinExistence type="predicted"/>
<keyword evidence="3" id="KW-1185">Reference proteome</keyword>
<feature type="region of interest" description="Disordered" evidence="1">
    <location>
        <begin position="1"/>
        <end position="28"/>
    </location>
</feature>
<dbReference type="STRING" id="13035.Dacsa_1948"/>
<dbReference type="InterPro" id="IPR013467">
    <property type="entry name" value="HNH78-like"/>
</dbReference>
<dbReference type="NCBIfam" id="TIGR02646">
    <property type="entry name" value="retron system putative HNH endonuclease"/>
    <property type="match status" value="1"/>
</dbReference>
<name>K9YWW1_DACS8</name>
<feature type="compositionally biased region" description="Basic and acidic residues" evidence="1">
    <location>
        <begin position="1"/>
        <end position="18"/>
    </location>
</feature>
<dbReference type="RefSeq" id="WP_015229594.1">
    <property type="nucleotide sequence ID" value="NC_019780.1"/>
</dbReference>
<reference evidence="2" key="1">
    <citation type="submission" date="2012-04" db="EMBL/GenBank/DDBJ databases">
        <title>Finished genome of Dactylococcopsis salina PCC 8305.</title>
        <authorList>
            <consortium name="US DOE Joint Genome Institute"/>
            <person name="Gugger M."/>
            <person name="Coursin T."/>
            <person name="Rippka R."/>
            <person name="Tandeau De Marsac N."/>
            <person name="Huntemann M."/>
            <person name="Wei C.-L."/>
            <person name="Han J."/>
            <person name="Detter J.C."/>
            <person name="Han C."/>
            <person name="Tapia R."/>
            <person name="Daligault H."/>
            <person name="Chen A."/>
            <person name="Krypides N."/>
            <person name="Mavromatis K."/>
            <person name="Markowitz V."/>
            <person name="Szeto E."/>
            <person name="Ivanova N."/>
            <person name="Ovchinnikova G."/>
            <person name="Pagani I."/>
            <person name="Pati A."/>
            <person name="Goodwin L."/>
            <person name="Peters L."/>
            <person name="Pitluck S."/>
            <person name="Woyke T."/>
            <person name="Kerfeld C."/>
        </authorList>
    </citation>
    <scope>NUCLEOTIDE SEQUENCE [LARGE SCALE GENOMIC DNA]</scope>
    <source>
        <strain evidence="2">PCC 8305</strain>
    </source>
</reference>
<dbReference type="EMBL" id="CP003944">
    <property type="protein sequence ID" value="AFZ50598.1"/>
    <property type="molecule type" value="Genomic_DNA"/>
</dbReference>
<dbReference type="PATRIC" id="fig|13035.3.peg.2216"/>
<sequence length="209" mass="24365">MKYIQKDSEPQEFTDWKNQENSNWKPSYKEMDKSVKKAVKQALMTEQGYICCYCEDRLNDNDSHIEHFQPKSDPAIDPLDFSNLLCSCQNNLKKREPVHCGKLKGDWFDEKQLISPLDPTCEERFAFTADGSIKPADNRDQVALTTIEKLGLNIPKLRNLRQKAIESFIDPSLSDRELEDFVNSYLEPDNLGQFNPFWTTVRYLFGIRE</sequence>
<gene>
    <name evidence="2" type="ORF">Dacsa_1948</name>
</gene>
<dbReference type="HOGENOM" id="CLU_092819_2_0_3"/>
<dbReference type="eggNOG" id="COG1403">
    <property type="taxonomic scope" value="Bacteria"/>
</dbReference>
<dbReference type="KEGG" id="dsl:Dacsa_1948"/>
<evidence type="ECO:0000313" key="3">
    <source>
        <dbReference type="Proteomes" id="UP000010482"/>
    </source>
</evidence>